<comment type="caution">
    <text evidence="1">The sequence shown here is derived from an EMBL/GenBank/DDBJ whole genome shotgun (WGS) entry which is preliminary data.</text>
</comment>
<dbReference type="Proteomes" id="UP000214720">
    <property type="component" value="Unassembled WGS sequence"/>
</dbReference>
<reference evidence="2" key="1">
    <citation type="submission" date="2017-01" db="EMBL/GenBank/DDBJ databases">
        <title>Genome Analysis of Deinococcus marmoris KOPRI26562.</title>
        <authorList>
            <person name="Kim J.H."/>
            <person name="Oh H.-M."/>
        </authorList>
    </citation>
    <scope>NUCLEOTIDE SEQUENCE [LARGE SCALE GENOMIC DNA]</scope>
    <source>
        <strain evidence="2">PAMC 26633</strain>
    </source>
</reference>
<sequence>MPGAPPVEVIEPALLIVSGPASIKMPGLALELIVPVALCVTPPPVRNRIPAADPEIAPSLMTVANPLSL</sequence>
<evidence type="ECO:0000313" key="1">
    <source>
        <dbReference type="EMBL" id="OXC79978.1"/>
    </source>
</evidence>
<name>A0A226XAW4_CABSO</name>
<dbReference type="EMBL" id="MTHB01000027">
    <property type="protein sequence ID" value="OXC79978.1"/>
    <property type="molecule type" value="Genomic_DNA"/>
</dbReference>
<evidence type="ECO:0000313" key="2">
    <source>
        <dbReference type="Proteomes" id="UP000214720"/>
    </source>
</evidence>
<protein>
    <submittedName>
        <fullName evidence="1">Uncharacterized protein</fullName>
    </submittedName>
</protein>
<organism evidence="1 2">
    <name type="scientific">Caballeronia sordidicola</name>
    <name type="common">Burkholderia sordidicola</name>
    <dbReference type="NCBI Taxonomy" id="196367"/>
    <lineage>
        <taxon>Bacteria</taxon>
        <taxon>Pseudomonadati</taxon>
        <taxon>Pseudomonadota</taxon>
        <taxon>Betaproteobacteria</taxon>
        <taxon>Burkholderiales</taxon>
        <taxon>Burkholderiaceae</taxon>
        <taxon>Caballeronia</taxon>
    </lineage>
</organism>
<dbReference type="AlphaFoldDB" id="A0A226XAW4"/>
<proteinExistence type="predicted"/>
<accession>A0A226XAW4</accession>
<gene>
    <name evidence="1" type="ORF">BSU04_04100</name>
</gene>